<keyword evidence="1" id="KW-1185">Reference proteome</keyword>
<evidence type="ECO:0000313" key="2">
    <source>
        <dbReference type="WBParaSite" id="maker-unitig_27583-snap-gene-0.1-mRNA-1"/>
    </source>
</evidence>
<accession>A0A1I8FAY8</accession>
<organism evidence="1 2">
    <name type="scientific">Macrostomum lignano</name>
    <dbReference type="NCBI Taxonomy" id="282301"/>
    <lineage>
        <taxon>Eukaryota</taxon>
        <taxon>Metazoa</taxon>
        <taxon>Spiralia</taxon>
        <taxon>Lophotrochozoa</taxon>
        <taxon>Platyhelminthes</taxon>
        <taxon>Rhabditophora</taxon>
        <taxon>Macrostomorpha</taxon>
        <taxon>Macrostomida</taxon>
        <taxon>Macrostomidae</taxon>
        <taxon>Macrostomum</taxon>
    </lineage>
</organism>
<sequence>MTRARKHPTVDRIITVLQDKRFEMTKPTKSRIYNCRCCRISAENVIFIALGVVFLLGVIVVIIYTSLFQQAHELGRSESSRVVHKRAT</sequence>
<protein>
    <submittedName>
        <fullName evidence="2">Movement protein</fullName>
    </submittedName>
</protein>
<dbReference type="AlphaFoldDB" id="A0A1I8FAY8"/>
<proteinExistence type="predicted"/>
<reference evidence="2" key="1">
    <citation type="submission" date="2016-11" db="UniProtKB">
        <authorList>
            <consortium name="WormBaseParasite"/>
        </authorList>
    </citation>
    <scope>IDENTIFICATION</scope>
</reference>
<dbReference type="Proteomes" id="UP000095280">
    <property type="component" value="Unplaced"/>
</dbReference>
<name>A0A1I8FAY8_9PLAT</name>
<evidence type="ECO:0000313" key="1">
    <source>
        <dbReference type="Proteomes" id="UP000095280"/>
    </source>
</evidence>
<dbReference type="WBParaSite" id="maker-unitig_27583-snap-gene-0.1-mRNA-1">
    <property type="protein sequence ID" value="maker-unitig_27583-snap-gene-0.1-mRNA-1"/>
    <property type="gene ID" value="maker-unitig_27583-snap-gene-0.1"/>
</dbReference>